<gene>
    <name evidence="1" type="ORF">FZC75_02065</name>
</gene>
<protein>
    <submittedName>
        <fullName evidence="1">Uncharacterized protein</fullName>
    </submittedName>
</protein>
<accession>A0A5D4TGV7</accession>
<name>A0A5D4TGV7_9BACI</name>
<reference evidence="1 2" key="1">
    <citation type="submission" date="2019-08" db="EMBL/GenBank/DDBJ databases">
        <title>Bacillus genomes from the desert of Cuatro Cienegas, Coahuila.</title>
        <authorList>
            <person name="Olmedo-Alvarez G."/>
        </authorList>
    </citation>
    <scope>NUCLEOTIDE SEQUENCE [LARGE SCALE GENOMIC DNA]</scope>
    <source>
        <strain evidence="1 2">CH98b_3T</strain>
    </source>
</reference>
<evidence type="ECO:0000313" key="2">
    <source>
        <dbReference type="Proteomes" id="UP000324517"/>
    </source>
</evidence>
<comment type="caution">
    <text evidence="1">The sequence shown here is derived from an EMBL/GenBank/DDBJ whole genome shotgun (WGS) entry which is preliminary data.</text>
</comment>
<dbReference type="RefSeq" id="WP_148978255.1">
    <property type="nucleotide sequence ID" value="NZ_JBNILM010000001.1"/>
</dbReference>
<evidence type="ECO:0000313" key="1">
    <source>
        <dbReference type="EMBL" id="TYS74505.1"/>
    </source>
</evidence>
<dbReference type="OrthoDB" id="2485429at2"/>
<proteinExistence type="predicted"/>
<dbReference type="EMBL" id="VTET01000001">
    <property type="protein sequence ID" value="TYS74505.1"/>
    <property type="molecule type" value="Genomic_DNA"/>
</dbReference>
<dbReference type="AlphaFoldDB" id="A0A5D4TGV7"/>
<dbReference type="Proteomes" id="UP000324517">
    <property type="component" value="Unassembled WGS sequence"/>
</dbReference>
<sequence length="933" mass="107976">MKKNLDITKGCYIPSIEAEEIYDMSVRGLENIMKYEYSGQIPYSLELIKLRSYSRLFGEKEITKNNKIKYLSDALINIRFKNKVKNGQEITSNVRGYDNLMTRLRNQFRATNKAKRENLKLIQSLKNKREIEKVKKQVSYLENKARLILEHINKAIVNKDNEIYKSKKAPELRKYLYVNPFTFKGREYVFYKRTASKSRQSNTLFILKELHEKMKEWSHMGLDLSGKIDVGSLLAYESLVSSSIESTIEIDTKKILIIDDKFSVFKRPAIEVGSELTATPNKESKIENNIWDGQGLVDISLMESIGKGDKGMILTRQHFWKSCLFNTNIQQFLRDNCPEDIEYSEWKIPDAFGNTPYAKDILVISTPSSCKFMKYAAKGKEKEAYSNWCKRVKKDKNIFGICKHEKPSKHGDYSFSSYQMINTLDIEDVSEIEELAKFEVEYIKSLQGIETENGSYDEGPFIKYLEEKKDISNAYEMLAELYKITPEIVRTKMFRDYRKKQVSNYRTKVKGGKLRLQADYLTVVSNPYEMLLAVIGQFNEVKTHTLEGNQVYTPFASTGEYYVARNPHNAMHNWFKVDVVENNLMSKYFNFTPNIIAISSIDNEAMDRLNGMDMDSDTILFFKCKYINSIIEKTLANRNYPIIRNTIKSTPNPVELTNSNISDVDERTAKSQRWIGQITNAAQYQVSLLWDIQNGKEKVDKKTIISEILDNLAVLVVLSNVAIDYAKKAVPIEIDEALRLIRKSEVGKEIVEVKNKKGKIVEKSYARKKPNFWKYVTSSDTETENYNCPMDKLISHINSIEKAGYRKNVSINSLITKGEMKGSDDKQIQDVISAIQKFNYDIKTINATEDECKENQERLIRLEDAYISLDAKISKKVIRQSTMRKIVEMVAKTYDKQKGNAKTDKLSGITIHLLNTLYRNHKETFLNVFKNDR</sequence>
<organism evidence="1 2">
    <name type="scientific">Sutcliffiella horikoshii</name>
    <dbReference type="NCBI Taxonomy" id="79883"/>
    <lineage>
        <taxon>Bacteria</taxon>
        <taxon>Bacillati</taxon>
        <taxon>Bacillota</taxon>
        <taxon>Bacilli</taxon>
        <taxon>Bacillales</taxon>
        <taxon>Bacillaceae</taxon>
        <taxon>Sutcliffiella</taxon>
    </lineage>
</organism>